<evidence type="ECO:0000259" key="3">
    <source>
        <dbReference type="PROSITE" id="PS51898"/>
    </source>
</evidence>
<evidence type="ECO:0000313" key="5">
    <source>
        <dbReference type="Proteomes" id="UP000573499"/>
    </source>
</evidence>
<dbReference type="Proteomes" id="UP000573499">
    <property type="component" value="Unassembled WGS sequence"/>
</dbReference>
<keyword evidence="5" id="KW-1185">Reference proteome</keyword>
<name>A0A7W2FDN7_9BURK</name>
<dbReference type="PROSITE" id="PS51898">
    <property type="entry name" value="TYR_RECOMBINASE"/>
    <property type="match status" value="1"/>
</dbReference>
<dbReference type="GO" id="GO:0015074">
    <property type="term" value="P:DNA integration"/>
    <property type="evidence" value="ECO:0007669"/>
    <property type="project" value="UniProtKB-KW"/>
</dbReference>
<evidence type="ECO:0000256" key="2">
    <source>
        <dbReference type="ARBA" id="ARBA00023172"/>
    </source>
</evidence>
<evidence type="ECO:0000313" key="4">
    <source>
        <dbReference type="EMBL" id="MBA5689812.1"/>
    </source>
</evidence>
<dbReference type="Gene3D" id="1.10.443.10">
    <property type="entry name" value="Intergrase catalytic core"/>
    <property type="match status" value="1"/>
</dbReference>
<dbReference type="AlphaFoldDB" id="A0A7W2FDN7"/>
<dbReference type="GO" id="GO:0006310">
    <property type="term" value="P:DNA recombination"/>
    <property type="evidence" value="ECO:0007669"/>
    <property type="project" value="UniProtKB-KW"/>
</dbReference>
<dbReference type="InterPro" id="IPR002104">
    <property type="entry name" value="Integrase_catalytic"/>
</dbReference>
<comment type="caution">
    <text evidence="4">The sequence shown here is derived from an EMBL/GenBank/DDBJ whole genome shotgun (WGS) entry which is preliminary data.</text>
</comment>
<dbReference type="PANTHER" id="PTHR30349">
    <property type="entry name" value="PHAGE INTEGRASE-RELATED"/>
    <property type="match status" value="1"/>
</dbReference>
<feature type="domain" description="Tyr recombinase" evidence="3">
    <location>
        <begin position="22"/>
        <end position="208"/>
    </location>
</feature>
<organism evidence="4 5">
    <name type="scientific">Rugamonas apoptosis</name>
    <dbReference type="NCBI Taxonomy" id="2758570"/>
    <lineage>
        <taxon>Bacteria</taxon>
        <taxon>Pseudomonadati</taxon>
        <taxon>Pseudomonadota</taxon>
        <taxon>Betaproteobacteria</taxon>
        <taxon>Burkholderiales</taxon>
        <taxon>Oxalobacteraceae</taxon>
        <taxon>Telluria group</taxon>
        <taxon>Rugamonas</taxon>
    </lineage>
</organism>
<gene>
    <name evidence="4" type="ORF">H3H39_22445</name>
</gene>
<keyword evidence="1" id="KW-0229">DNA integration</keyword>
<dbReference type="InterPro" id="IPR013762">
    <property type="entry name" value="Integrase-like_cat_sf"/>
</dbReference>
<dbReference type="SUPFAM" id="SSF56349">
    <property type="entry name" value="DNA breaking-rejoining enzymes"/>
    <property type="match status" value="1"/>
</dbReference>
<dbReference type="EMBL" id="JACEZU010000012">
    <property type="protein sequence ID" value="MBA5689812.1"/>
    <property type="molecule type" value="Genomic_DNA"/>
</dbReference>
<proteinExistence type="predicted"/>
<dbReference type="PANTHER" id="PTHR30349:SF82">
    <property type="entry name" value="INTEGRASE_RECOMBINASE YOEC-RELATED"/>
    <property type="match status" value="1"/>
</dbReference>
<sequence>MNTRTGIAREHGIPWNKGKLIGQKAPLRISEIWAIRVRLEIYGRRRDLALFNLAIDSKLRGCDLVQLRVQDVCHGGHVASRSTVMQQKTKQPVQFELTTGTRKSLDEWIAVAALRHRDFLFPSRVGNSPHISTRQYARIVHQWFDEIGVDPTAYSTHTLRRTKPTLIYCRTKNLRAVQLLLGHTKLESTVRYLGIEVDDALELAEQTDA</sequence>
<dbReference type="Pfam" id="PF00589">
    <property type="entry name" value="Phage_integrase"/>
    <property type="match status" value="1"/>
</dbReference>
<reference evidence="4 5" key="1">
    <citation type="submission" date="2020-07" db="EMBL/GenBank/DDBJ databases">
        <title>Novel species isolated from subtropical streams in China.</title>
        <authorList>
            <person name="Lu H."/>
        </authorList>
    </citation>
    <scope>NUCLEOTIDE SEQUENCE [LARGE SCALE GENOMIC DNA]</scope>
    <source>
        <strain evidence="4 5">LX47W</strain>
    </source>
</reference>
<dbReference type="InterPro" id="IPR011010">
    <property type="entry name" value="DNA_brk_join_enz"/>
</dbReference>
<dbReference type="RefSeq" id="WP_182156597.1">
    <property type="nucleotide sequence ID" value="NZ_JACEZU010000012.1"/>
</dbReference>
<evidence type="ECO:0000256" key="1">
    <source>
        <dbReference type="ARBA" id="ARBA00022908"/>
    </source>
</evidence>
<dbReference type="InterPro" id="IPR050090">
    <property type="entry name" value="Tyrosine_recombinase_XerCD"/>
</dbReference>
<accession>A0A7W2FDN7</accession>
<dbReference type="GO" id="GO:0003677">
    <property type="term" value="F:DNA binding"/>
    <property type="evidence" value="ECO:0007669"/>
    <property type="project" value="InterPro"/>
</dbReference>
<protein>
    <submittedName>
        <fullName evidence="4">Tyrosine-type recombinase/integrase</fullName>
    </submittedName>
</protein>
<keyword evidence="2" id="KW-0233">DNA recombination</keyword>